<evidence type="ECO:0000256" key="1">
    <source>
        <dbReference type="SAM" id="MobiDB-lite"/>
    </source>
</evidence>
<protein>
    <recommendedName>
        <fullName evidence="4">Multi-ubiquitin domain-containing protein</fullName>
    </recommendedName>
</protein>
<gene>
    <name evidence="2" type="ORF">C0Z20_30460</name>
</gene>
<name>A0A2N7WKL2_9BURK</name>
<dbReference type="OrthoDB" id="8241049at2"/>
<dbReference type="Proteomes" id="UP000235777">
    <property type="component" value="Unassembled WGS sequence"/>
</dbReference>
<accession>A0A2N7WKL2</accession>
<comment type="caution">
    <text evidence="2">The sequence shown here is derived from an EMBL/GenBank/DDBJ whole genome shotgun (WGS) entry which is preliminary data.</text>
</comment>
<sequence length="224" mass="25061">MGASETVQSQAGTEHETGPQRFVVIEGVEMSWGADTITTEQIAELGGWDPKQGVIEVDEDNNERTLAPREVVEIKPGHGFGKKHRWKRGLMRDRLAAEFELLKGEYADAEHLEHNGEDWFRLPQYRCPPGWQLGEHDTGVVPVTFKIAANYPVGEPYGFAVPMEFSFRGAVPTNAAATVTPPFGDTWRLFSWAPDGWFASDDLHKGSNLLRWANSFHQRLLEGA</sequence>
<evidence type="ECO:0000313" key="3">
    <source>
        <dbReference type="Proteomes" id="UP000235777"/>
    </source>
</evidence>
<dbReference type="AlphaFoldDB" id="A0A2N7WKL2"/>
<evidence type="ECO:0008006" key="4">
    <source>
        <dbReference type="Google" id="ProtNLM"/>
    </source>
</evidence>
<dbReference type="EMBL" id="PNYC01000036">
    <property type="protein sequence ID" value="PMS29881.1"/>
    <property type="molecule type" value="Genomic_DNA"/>
</dbReference>
<organism evidence="2 3">
    <name type="scientific">Trinickia symbiotica</name>
    <dbReference type="NCBI Taxonomy" id="863227"/>
    <lineage>
        <taxon>Bacteria</taxon>
        <taxon>Pseudomonadati</taxon>
        <taxon>Pseudomonadota</taxon>
        <taxon>Betaproteobacteria</taxon>
        <taxon>Burkholderiales</taxon>
        <taxon>Burkholderiaceae</taxon>
        <taxon>Trinickia</taxon>
    </lineage>
</organism>
<feature type="compositionally biased region" description="Polar residues" evidence="1">
    <location>
        <begin position="1"/>
        <end position="12"/>
    </location>
</feature>
<reference evidence="2 3" key="1">
    <citation type="submission" date="2018-01" db="EMBL/GenBank/DDBJ databases">
        <title>Whole genome analyses suggest that Burkholderia sensu lato contains two further novel genera in the rhizoxinica-symbiotica group Mycetohabitans gen. nov., and Trinickia gen. nov.: implications for the evolution of diazotrophy and nodulation in the Burkholderiaceae.</title>
        <authorList>
            <person name="Estrada-de los Santos P."/>
            <person name="Palmer M."/>
            <person name="Chavez-Ramirez B."/>
            <person name="Beukes C."/>
            <person name="Steenkamp E.T."/>
            <person name="Hirsch A.M."/>
            <person name="Manyaka P."/>
            <person name="Maluk M."/>
            <person name="Lafos M."/>
            <person name="Crook M."/>
            <person name="Gross E."/>
            <person name="Simon M.F."/>
            <person name="Bueno dos Reis Junior F."/>
            <person name="Poole P.S."/>
            <person name="Venter S.N."/>
            <person name="James E.K."/>
        </authorList>
    </citation>
    <scope>NUCLEOTIDE SEQUENCE [LARGE SCALE GENOMIC DNA]</scope>
    <source>
        <strain evidence="2 3">JPY 581</strain>
    </source>
</reference>
<keyword evidence="3" id="KW-1185">Reference proteome</keyword>
<proteinExistence type="predicted"/>
<evidence type="ECO:0000313" key="2">
    <source>
        <dbReference type="EMBL" id="PMS29881.1"/>
    </source>
</evidence>
<feature type="region of interest" description="Disordered" evidence="1">
    <location>
        <begin position="1"/>
        <end position="20"/>
    </location>
</feature>
<dbReference type="RefSeq" id="WP_018443227.1">
    <property type="nucleotide sequence ID" value="NZ_KB890199.1"/>
</dbReference>
<dbReference type="STRING" id="863227.GCA_000373005_04617"/>